<keyword evidence="9 11" id="KW-0239">DNA-directed DNA polymerase</keyword>
<dbReference type="GO" id="GO:0006261">
    <property type="term" value="P:DNA-templated DNA replication"/>
    <property type="evidence" value="ECO:0007669"/>
    <property type="project" value="TreeGrafter"/>
</dbReference>
<dbReference type="STRING" id="1915309.AXG55_02085"/>
<dbReference type="NCBIfam" id="TIGR02397">
    <property type="entry name" value="dnaX_nterm"/>
    <property type="match status" value="1"/>
</dbReference>
<dbReference type="InterPro" id="IPR001270">
    <property type="entry name" value="ClpA/B"/>
</dbReference>
<keyword evidence="6 11" id="KW-0547">Nucleotide-binding</keyword>
<evidence type="ECO:0000256" key="7">
    <source>
        <dbReference type="ARBA" id="ARBA00022833"/>
    </source>
</evidence>
<dbReference type="SUPFAM" id="SSF48019">
    <property type="entry name" value="post-AAA+ oligomerization domain-like"/>
    <property type="match status" value="1"/>
</dbReference>
<keyword evidence="4 11" id="KW-0235">DNA replication</keyword>
<keyword evidence="3 11" id="KW-0548">Nucleotidyltransferase</keyword>
<evidence type="ECO:0000259" key="13">
    <source>
        <dbReference type="SMART" id="SM00382"/>
    </source>
</evidence>
<dbReference type="GO" id="GO:0046872">
    <property type="term" value="F:metal ion binding"/>
    <property type="evidence" value="ECO:0007669"/>
    <property type="project" value="UniProtKB-KW"/>
</dbReference>
<gene>
    <name evidence="11" type="primary">dnaX</name>
    <name evidence="14" type="ORF">AXG55_02085</name>
</gene>
<dbReference type="Pfam" id="PF22608">
    <property type="entry name" value="DNAX_ATPase_lid"/>
    <property type="match status" value="1"/>
</dbReference>
<dbReference type="InterPro" id="IPR045085">
    <property type="entry name" value="HLD_clamp_pol_III_gamma_tau"/>
</dbReference>
<comment type="similarity">
    <text evidence="1 11">Belongs to the DnaX/STICHEL family.</text>
</comment>
<evidence type="ECO:0000256" key="4">
    <source>
        <dbReference type="ARBA" id="ARBA00022705"/>
    </source>
</evidence>
<dbReference type="Pfam" id="PF12169">
    <property type="entry name" value="DNA_pol3_gamma3"/>
    <property type="match status" value="1"/>
</dbReference>
<keyword evidence="5" id="KW-0479">Metal-binding</keyword>
<dbReference type="AlphaFoldDB" id="A0A1L4CXV9"/>
<evidence type="ECO:0000256" key="3">
    <source>
        <dbReference type="ARBA" id="ARBA00022695"/>
    </source>
</evidence>
<comment type="catalytic activity">
    <reaction evidence="10 11">
        <text>DNA(n) + a 2'-deoxyribonucleoside 5'-triphosphate = DNA(n+1) + diphosphate</text>
        <dbReference type="Rhea" id="RHEA:22508"/>
        <dbReference type="Rhea" id="RHEA-COMP:17339"/>
        <dbReference type="Rhea" id="RHEA-COMP:17340"/>
        <dbReference type="ChEBI" id="CHEBI:33019"/>
        <dbReference type="ChEBI" id="CHEBI:61560"/>
        <dbReference type="ChEBI" id="CHEBI:173112"/>
        <dbReference type="EC" id="2.7.7.7"/>
    </reaction>
</comment>
<feature type="compositionally biased region" description="Polar residues" evidence="12">
    <location>
        <begin position="572"/>
        <end position="586"/>
    </location>
</feature>
<evidence type="ECO:0000256" key="5">
    <source>
        <dbReference type="ARBA" id="ARBA00022723"/>
    </source>
</evidence>
<dbReference type="GO" id="GO:0003677">
    <property type="term" value="F:DNA binding"/>
    <property type="evidence" value="ECO:0007669"/>
    <property type="project" value="InterPro"/>
</dbReference>
<evidence type="ECO:0000256" key="2">
    <source>
        <dbReference type="ARBA" id="ARBA00022679"/>
    </source>
</evidence>
<evidence type="ECO:0000313" key="15">
    <source>
        <dbReference type="Proteomes" id="UP000184731"/>
    </source>
</evidence>
<comment type="subunit">
    <text evidence="11">DNA polymerase III contains a core (composed of alpha, epsilon and theta chains) that associates with a tau subunit. This core dimerizes to form the POLIII' complex. PolIII' associates with the gamma complex (composed of gamma, delta, delta', psi and chi chains) and with the beta chain to form the complete DNA polymerase III complex.</text>
</comment>
<proteinExistence type="inferred from homology"/>
<reference evidence="14 15" key="1">
    <citation type="submission" date="2016-10" db="EMBL/GenBank/DDBJ databases">
        <title>Silvanigrella aquatica sp. nov., isolated from a freshwater lake located in the Black Forest, Germany, description of Silvanigrellaceae fam. nov., Silvanigrellales ord. nov., reclassification of the order Bdellovibrionales in the class Oligoflexia, reclassification of the families Bacteriovoracaceae and Halobacteriovoraceae in the new order Bacteriovoracales ord. nov., and reclassification of the family Pseudobacteriovoracaceae in the order Oligoflexiales.</title>
        <authorList>
            <person name="Hahn M.W."/>
            <person name="Schmidt J."/>
            <person name="Koll U."/>
            <person name="Rohde M."/>
            <person name="Verbag S."/>
            <person name="Pitt A."/>
            <person name="Nakai R."/>
            <person name="Naganuma T."/>
            <person name="Lang E."/>
        </authorList>
    </citation>
    <scope>NUCLEOTIDE SEQUENCE [LARGE SCALE GENOMIC DNA]</scope>
    <source>
        <strain evidence="14 15">MWH-Nonnen-W8red</strain>
    </source>
</reference>
<dbReference type="CDD" id="cd00009">
    <property type="entry name" value="AAA"/>
    <property type="match status" value="1"/>
</dbReference>
<keyword evidence="7" id="KW-0862">Zinc</keyword>
<dbReference type="SMART" id="SM00382">
    <property type="entry name" value="AAA"/>
    <property type="match status" value="1"/>
</dbReference>
<dbReference type="GO" id="GO:0009360">
    <property type="term" value="C:DNA polymerase III complex"/>
    <property type="evidence" value="ECO:0007669"/>
    <property type="project" value="InterPro"/>
</dbReference>
<sequence length="666" mass="74733">MKEWLYGSATYPHLCPVFKFSLGTQSMPTDINLKRNQLTDNNEQNYIVLARRTRPQSFSSLVGQEVVSNSIEKMLSHNKIPHAFLFTGTRGTGKTSSARILAKSLCCAQGPTITPCQTCVHCTQITACAHDDILEIDGASHTGVDNIRELREATRFFPNSARYKIFIIDEVHMLSAGAFNALLKTLEEPPPQVVFILATTELHKVPITVRSRCMIFSFKKIETHVIEQHLKNILNNEKIGFEDDAITLIAREAKGSIRDSLSLMEQIIAICNHSYISVEQTKKGLCVQGEEIAEKIFSAICQKNTGEALELTKQADLASLDIATLLDNISQLFRNTMIIKSLNHKERALKLTQLLPKEYDFLEQSSQNLSLAAISEIFRLLANAVRDIARTNAGLAWAEIIIIDCISRADWLSASEIISLISNNPISAPQINRNISTPLPPKKPEIATTQAIQEKQVITTASDIQASKNINTNAHQIDLSFFKKFVALTEQKSKTLAARLGYAKVEHFDKNRIQFSDSPENQSYLSFNEKDIELYWESIYEIQFQNADFIGKYTPKPSLKGINHNEKVDKSANPQNILQKKSPTSGKISHAQKNIMQSFQKYNTAQSYPDKGEVSQSSLGKSVSLSEIHTQEKNLDFLQKEKALLEKDHIQRLKKLATEIQIVSID</sequence>
<dbReference type="InterPro" id="IPR027417">
    <property type="entry name" value="P-loop_NTPase"/>
</dbReference>
<evidence type="ECO:0000256" key="1">
    <source>
        <dbReference type="ARBA" id="ARBA00006360"/>
    </source>
</evidence>
<evidence type="ECO:0000256" key="10">
    <source>
        <dbReference type="ARBA" id="ARBA00049244"/>
    </source>
</evidence>
<feature type="region of interest" description="Disordered" evidence="12">
    <location>
        <begin position="565"/>
        <end position="586"/>
    </location>
</feature>
<comment type="function">
    <text evidence="11">DNA polymerase III is a complex, multichain enzyme responsible for most of the replicative synthesis in bacteria. This DNA polymerase also exhibits 3' to 5' exonuclease activity.</text>
</comment>
<dbReference type="Gene3D" id="1.20.272.10">
    <property type="match status" value="1"/>
</dbReference>
<dbReference type="SUPFAM" id="SSF52540">
    <property type="entry name" value="P-loop containing nucleoside triphosphate hydrolases"/>
    <property type="match status" value="1"/>
</dbReference>
<evidence type="ECO:0000256" key="9">
    <source>
        <dbReference type="ARBA" id="ARBA00022932"/>
    </source>
</evidence>
<dbReference type="PANTHER" id="PTHR11669:SF0">
    <property type="entry name" value="PROTEIN STICHEL-LIKE 2"/>
    <property type="match status" value="1"/>
</dbReference>
<accession>A0A1L4CXV9</accession>
<organism evidence="14 15">
    <name type="scientific">Silvanigrella aquatica</name>
    <dbReference type="NCBI Taxonomy" id="1915309"/>
    <lineage>
        <taxon>Bacteria</taxon>
        <taxon>Pseudomonadati</taxon>
        <taxon>Bdellovibrionota</taxon>
        <taxon>Oligoflexia</taxon>
        <taxon>Silvanigrellales</taxon>
        <taxon>Silvanigrellaceae</taxon>
        <taxon>Silvanigrella</taxon>
    </lineage>
</organism>
<dbReference type="EC" id="2.7.7.7" evidence="11"/>
<dbReference type="GO" id="GO:0003887">
    <property type="term" value="F:DNA-directed DNA polymerase activity"/>
    <property type="evidence" value="ECO:0007669"/>
    <property type="project" value="UniProtKB-KW"/>
</dbReference>
<evidence type="ECO:0000313" key="14">
    <source>
        <dbReference type="EMBL" id="APJ02776.1"/>
    </source>
</evidence>
<dbReference type="EMBL" id="CP017834">
    <property type="protein sequence ID" value="APJ02776.1"/>
    <property type="molecule type" value="Genomic_DNA"/>
</dbReference>
<evidence type="ECO:0000256" key="8">
    <source>
        <dbReference type="ARBA" id="ARBA00022840"/>
    </source>
</evidence>
<keyword evidence="15" id="KW-1185">Reference proteome</keyword>
<dbReference type="GO" id="GO:0005524">
    <property type="term" value="F:ATP binding"/>
    <property type="evidence" value="ECO:0007669"/>
    <property type="project" value="UniProtKB-KW"/>
</dbReference>
<name>A0A1L4CXV9_9BACT</name>
<evidence type="ECO:0000256" key="11">
    <source>
        <dbReference type="RuleBase" id="RU364063"/>
    </source>
</evidence>
<dbReference type="OrthoDB" id="5287500at2"/>
<dbReference type="InterPro" id="IPR050238">
    <property type="entry name" value="DNA_Rep/Repair_Clamp_Loader"/>
</dbReference>
<dbReference type="Gene3D" id="3.40.50.300">
    <property type="entry name" value="P-loop containing nucleotide triphosphate hydrolases"/>
    <property type="match status" value="1"/>
</dbReference>
<protein>
    <recommendedName>
        <fullName evidence="11">DNA polymerase III subunit gamma/tau</fullName>
        <ecNumber evidence="11">2.7.7.7</ecNumber>
    </recommendedName>
</protein>
<dbReference type="Pfam" id="PF13177">
    <property type="entry name" value="DNA_pol3_delta2"/>
    <property type="match status" value="1"/>
</dbReference>
<dbReference type="PANTHER" id="PTHR11669">
    <property type="entry name" value="REPLICATION FACTOR C / DNA POLYMERASE III GAMMA-TAU SUBUNIT"/>
    <property type="match status" value="1"/>
</dbReference>
<dbReference type="FunFam" id="1.10.8.60:FF:000013">
    <property type="entry name" value="DNA polymerase III subunit gamma/tau"/>
    <property type="match status" value="1"/>
</dbReference>
<evidence type="ECO:0000256" key="12">
    <source>
        <dbReference type="SAM" id="MobiDB-lite"/>
    </source>
</evidence>
<dbReference type="InterPro" id="IPR012763">
    <property type="entry name" value="DNA_pol_III_sug/sutau_N"/>
</dbReference>
<dbReference type="CDD" id="cd18137">
    <property type="entry name" value="HLD_clamp_pol_III_gamma_tau"/>
    <property type="match status" value="1"/>
</dbReference>
<feature type="domain" description="AAA+ ATPase" evidence="13">
    <location>
        <begin position="80"/>
        <end position="222"/>
    </location>
</feature>
<dbReference type="Proteomes" id="UP000184731">
    <property type="component" value="Chromosome"/>
</dbReference>
<dbReference type="FunFam" id="3.40.50.300:FF:000014">
    <property type="entry name" value="DNA polymerase III subunit gamma/tau"/>
    <property type="match status" value="1"/>
</dbReference>
<dbReference type="InterPro" id="IPR003593">
    <property type="entry name" value="AAA+_ATPase"/>
</dbReference>
<dbReference type="InterPro" id="IPR022754">
    <property type="entry name" value="DNA_pol_III_gamma-3"/>
</dbReference>
<keyword evidence="2 11" id="KW-0808">Transferase</keyword>
<dbReference type="InterPro" id="IPR008921">
    <property type="entry name" value="DNA_pol3_clamp-load_cplx_C"/>
</dbReference>
<dbReference type="KEGG" id="saqi:AXG55_02085"/>
<keyword evidence="8 11" id="KW-0067">ATP-binding</keyword>
<dbReference type="Gene3D" id="1.10.8.60">
    <property type="match status" value="1"/>
</dbReference>
<dbReference type="PRINTS" id="PR00300">
    <property type="entry name" value="CLPPROTEASEA"/>
</dbReference>
<evidence type="ECO:0000256" key="6">
    <source>
        <dbReference type="ARBA" id="ARBA00022741"/>
    </source>
</evidence>